<reference evidence="14 15" key="1">
    <citation type="submission" date="2020-03" db="EMBL/GenBank/DDBJ databases">
        <title>Isolation and identification of active actinomycetes.</title>
        <authorList>
            <person name="Sun X."/>
        </authorList>
    </citation>
    <scope>NUCLEOTIDE SEQUENCE [LARGE SCALE GENOMIC DNA]</scope>
    <source>
        <strain evidence="14 15">NEAU-D13</strain>
    </source>
</reference>
<keyword evidence="2" id="KW-1003">Cell membrane</keyword>
<dbReference type="GO" id="GO:0005886">
    <property type="term" value="C:plasma membrane"/>
    <property type="evidence" value="ECO:0007669"/>
    <property type="project" value="UniProtKB-SubCell"/>
</dbReference>
<evidence type="ECO:0000256" key="12">
    <source>
        <dbReference type="SAM" id="Phobius"/>
    </source>
</evidence>
<dbReference type="PANTHER" id="PTHR43221">
    <property type="entry name" value="PROTEASE HTPX"/>
    <property type="match status" value="1"/>
</dbReference>
<dbReference type="RefSeq" id="WP_166051702.1">
    <property type="nucleotide sequence ID" value="NZ_JAAMPJ010000009.1"/>
</dbReference>
<evidence type="ECO:0000256" key="8">
    <source>
        <dbReference type="ARBA" id="ARBA00022989"/>
    </source>
</evidence>
<evidence type="ECO:0000256" key="1">
    <source>
        <dbReference type="ARBA" id="ARBA00004651"/>
    </source>
</evidence>
<dbReference type="EMBL" id="JAAMPJ010000009">
    <property type="protein sequence ID" value="NGY63395.1"/>
    <property type="molecule type" value="Genomic_DNA"/>
</dbReference>
<evidence type="ECO:0000256" key="10">
    <source>
        <dbReference type="ARBA" id="ARBA00023136"/>
    </source>
</evidence>
<organism evidence="14 15">
    <name type="scientific">Lentzea alba</name>
    <dbReference type="NCBI Taxonomy" id="2714351"/>
    <lineage>
        <taxon>Bacteria</taxon>
        <taxon>Bacillati</taxon>
        <taxon>Actinomycetota</taxon>
        <taxon>Actinomycetes</taxon>
        <taxon>Pseudonocardiales</taxon>
        <taxon>Pseudonocardiaceae</taxon>
        <taxon>Lentzea</taxon>
    </lineage>
</organism>
<dbReference type="GO" id="GO:0006508">
    <property type="term" value="P:proteolysis"/>
    <property type="evidence" value="ECO:0007669"/>
    <property type="project" value="UniProtKB-KW"/>
</dbReference>
<comment type="caution">
    <text evidence="14">The sequence shown here is derived from an EMBL/GenBank/DDBJ whole genome shotgun (WGS) entry which is preliminary data.</text>
</comment>
<keyword evidence="4 12" id="KW-0812">Transmembrane</keyword>
<dbReference type="GO" id="GO:0046872">
    <property type="term" value="F:metal ion binding"/>
    <property type="evidence" value="ECO:0007669"/>
    <property type="project" value="UniProtKB-KW"/>
</dbReference>
<comment type="cofactor">
    <cofactor evidence="11">
        <name>Zn(2+)</name>
        <dbReference type="ChEBI" id="CHEBI:29105"/>
    </cofactor>
    <text evidence="11">Binds 1 zinc ion per subunit.</text>
</comment>
<keyword evidence="15" id="KW-1185">Reference proteome</keyword>
<name>A0A7C9VVM0_9PSEU</name>
<proteinExistence type="inferred from homology"/>
<keyword evidence="8 12" id="KW-1133">Transmembrane helix</keyword>
<evidence type="ECO:0000256" key="5">
    <source>
        <dbReference type="ARBA" id="ARBA00022723"/>
    </source>
</evidence>
<keyword evidence="10 12" id="KW-0472">Membrane</keyword>
<comment type="subcellular location">
    <subcellularLocation>
        <location evidence="1">Cell membrane</location>
        <topology evidence="1">Multi-pass membrane protein</topology>
    </subcellularLocation>
</comment>
<evidence type="ECO:0000256" key="4">
    <source>
        <dbReference type="ARBA" id="ARBA00022692"/>
    </source>
</evidence>
<comment type="similarity">
    <text evidence="11">Belongs to the peptidase M48 family.</text>
</comment>
<evidence type="ECO:0000259" key="13">
    <source>
        <dbReference type="Pfam" id="PF01435"/>
    </source>
</evidence>
<gene>
    <name evidence="14" type="ORF">G7043_31180</name>
</gene>
<keyword evidence="9 11" id="KW-0482">Metalloprotease</keyword>
<keyword evidence="5" id="KW-0479">Metal-binding</keyword>
<evidence type="ECO:0000256" key="9">
    <source>
        <dbReference type="ARBA" id="ARBA00023049"/>
    </source>
</evidence>
<evidence type="ECO:0000256" key="3">
    <source>
        <dbReference type="ARBA" id="ARBA00022670"/>
    </source>
</evidence>
<feature type="transmembrane region" description="Helical" evidence="12">
    <location>
        <begin position="36"/>
        <end position="58"/>
    </location>
</feature>
<dbReference type="CDD" id="cd07328">
    <property type="entry name" value="M48_Ste24p_like"/>
    <property type="match status" value="1"/>
</dbReference>
<evidence type="ECO:0000313" key="15">
    <source>
        <dbReference type="Proteomes" id="UP000481360"/>
    </source>
</evidence>
<dbReference type="GO" id="GO:0004222">
    <property type="term" value="F:metalloendopeptidase activity"/>
    <property type="evidence" value="ECO:0007669"/>
    <property type="project" value="InterPro"/>
</dbReference>
<dbReference type="Pfam" id="PF01435">
    <property type="entry name" value="Peptidase_M48"/>
    <property type="match status" value="1"/>
</dbReference>
<dbReference type="AlphaFoldDB" id="A0A7C9VVM0"/>
<keyword evidence="7 11" id="KW-0862">Zinc</keyword>
<evidence type="ECO:0000256" key="6">
    <source>
        <dbReference type="ARBA" id="ARBA00022801"/>
    </source>
</evidence>
<dbReference type="InterPro" id="IPR050083">
    <property type="entry name" value="HtpX_protease"/>
</dbReference>
<keyword evidence="6 11" id="KW-0378">Hydrolase</keyword>
<dbReference type="InterPro" id="IPR001915">
    <property type="entry name" value="Peptidase_M48"/>
</dbReference>
<feature type="domain" description="Peptidase M48" evidence="13">
    <location>
        <begin position="104"/>
        <end position="344"/>
    </location>
</feature>
<sequence>MPGGYSKKLALRLDAQQYAAYEGTPPTRPEWTAARAALIALSAALVAMVAGLAVLGGWLTLRDFPSFSILAGVPVLLVAWALRPRLNPEREAWHEIRRDNAPTLFALLDRIASAADAPMPHRVALDPEFNASAEICGLRRRRTMTIGLSMFGVIAPRQRVELLSHEFGHFVNGDPARGLLTQPALRTPLILADLMRPAGSIGTEGPLMQITSLLMRPFQLLLVRLFWLMALGVRAVAARDHQRAEYCADALAVRLAGTDAVVAGMVDSAVTERLVAAIAAAERGTQSNPETARRNHPGAARWREAADAVRATLNMDEELDKSVTEDASLWNSHPPSGLRARIAQSWPHTDPSVVLSDTDSAEIDAELHRFYARAGRDIAWSAA</sequence>
<dbReference type="Proteomes" id="UP000481360">
    <property type="component" value="Unassembled WGS sequence"/>
</dbReference>
<dbReference type="PANTHER" id="PTHR43221:SF1">
    <property type="entry name" value="PROTEASE HTPX"/>
    <property type="match status" value="1"/>
</dbReference>
<evidence type="ECO:0000313" key="14">
    <source>
        <dbReference type="EMBL" id="NGY63395.1"/>
    </source>
</evidence>
<evidence type="ECO:0000256" key="7">
    <source>
        <dbReference type="ARBA" id="ARBA00022833"/>
    </source>
</evidence>
<accession>A0A7C9VVM0</accession>
<protein>
    <submittedName>
        <fullName evidence="14">M48 family metalloprotease</fullName>
    </submittedName>
</protein>
<keyword evidence="3 11" id="KW-0645">Protease</keyword>
<evidence type="ECO:0000256" key="11">
    <source>
        <dbReference type="RuleBase" id="RU003983"/>
    </source>
</evidence>
<evidence type="ECO:0000256" key="2">
    <source>
        <dbReference type="ARBA" id="ARBA00022475"/>
    </source>
</evidence>